<protein>
    <submittedName>
        <fullName evidence="2">Uncharacterized protein</fullName>
    </submittedName>
</protein>
<dbReference type="KEGG" id="aser:Asera_31580"/>
<evidence type="ECO:0000313" key="2">
    <source>
        <dbReference type="EMBL" id="BCJ29050.1"/>
    </source>
</evidence>
<gene>
    <name evidence="2" type="ORF">Asera_31580</name>
</gene>
<reference evidence="2" key="1">
    <citation type="submission" date="2020-08" db="EMBL/GenBank/DDBJ databases">
        <title>Whole genome shotgun sequence of Actinocatenispora sera NBRC 101916.</title>
        <authorList>
            <person name="Komaki H."/>
            <person name="Tamura T."/>
        </authorList>
    </citation>
    <scope>NUCLEOTIDE SEQUENCE</scope>
    <source>
        <strain evidence="2">NBRC 101916</strain>
    </source>
</reference>
<evidence type="ECO:0000313" key="3">
    <source>
        <dbReference type="Proteomes" id="UP000680750"/>
    </source>
</evidence>
<dbReference type="EMBL" id="AP023354">
    <property type="protein sequence ID" value="BCJ29050.1"/>
    <property type="molecule type" value="Genomic_DNA"/>
</dbReference>
<dbReference type="Proteomes" id="UP000680750">
    <property type="component" value="Chromosome"/>
</dbReference>
<accession>A0A810L0K8</accession>
<feature type="compositionally biased region" description="Low complexity" evidence="1">
    <location>
        <begin position="21"/>
        <end position="31"/>
    </location>
</feature>
<feature type="region of interest" description="Disordered" evidence="1">
    <location>
        <begin position="1"/>
        <end position="32"/>
    </location>
</feature>
<evidence type="ECO:0000256" key="1">
    <source>
        <dbReference type="SAM" id="MobiDB-lite"/>
    </source>
</evidence>
<organism evidence="2 3">
    <name type="scientific">Actinocatenispora sera</name>
    <dbReference type="NCBI Taxonomy" id="390989"/>
    <lineage>
        <taxon>Bacteria</taxon>
        <taxon>Bacillati</taxon>
        <taxon>Actinomycetota</taxon>
        <taxon>Actinomycetes</taxon>
        <taxon>Micromonosporales</taxon>
        <taxon>Micromonosporaceae</taxon>
        <taxon>Actinocatenispora</taxon>
    </lineage>
</organism>
<name>A0A810L0K8_9ACTN</name>
<proteinExistence type="predicted"/>
<keyword evidence="3" id="KW-1185">Reference proteome</keyword>
<sequence>MVFESEPLSDEPQAVSPPAPATSAADRATTPRIRLRTIDSFAPRCHAASVPLAGPSGIRHEPVQVSLMLTHSSRFLNRFTWTIRRGDRVVTGVVPRVCREVPHGPRSRHQIPPTRTSNRA</sequence>
<dbReference type="AlphaFoldDB" id="A0A810L0K8"/>
<feature type="region of interest" description="Disordered" evidence="1">
    <location>
        <begin position="100"/>
        <end position="120"/>
    </location>
</feature>